<dbReference type="EMBL" id="JAHLQK010000004">
    <property type="protein sequence ID" value="MBU5676894.1"/>
    <property type="molecule type" value="Genomic_DNA"/>
</dbReference>
<reference evidence="1 2" key="1">
    <citation type="submission" date="2021-06" db="EMBL/GenBank/DDBJ databases">
        <authorList>
            <person name="Sun Q."/>
            <person name="Li D."/>
        </authorList>
    </citation>
    <scope>NUCLEOTIDE SEQUENCE [LARGE SCALE GENOMIC DNA]</scope>
    <source>
        <strain evidence="1 2">MSJ-5</strain>
    </source>
</reference>
<dbReference type="InterPro" id="IPR024747">
    <property type="entry name" value="Pyridox_Oxase-rel"/>
</dbReference>
<keyword evidence="2" id="KW-1185">Reference proteome</keyword>
<proteinExistence type="predicted"/>
<dbReference type="Proteomes" id="UP000779508">
    <property type="component" value="Unassembled WGS sequence"/>
</dbReference>
<name>A0ABS6G3Z7_9FIRM</name>
<gene>
    <name evidence="1" type="ORF">KQI88_10740</name>
</gene>
<dbReference type="PANTHER" id="PTHR34071:SF2">
    <property type="entry name" value="FLAVIN-NUCLEOTIDE-BINDING PROTEIN"/>
    <property type="match status" value="1"/>
</dbReference>
<dbReference type="Pfam" id="PF12900">
    <property type="entry name" value="Pyridox_ox_2"/>
    <property type="match status" value="1"/>
</dbReference>
<dbReference type="PANTHER" id="PTHR34071">
    <property type="entry name" value="5-NITROIMIDAZOLE ANTIBIOTICS RESISTANCE PROTEIN, NIMA-FAMILY-RELATED PROTEIN-RELATED"/>
    <property type="match status" value="1"/>
</dbReference>
<dbReference type="RefSeq" id="WP_216417212.1">
    <property type="nucleotide sequence ID" value="NZ_JAHLQK010000004.1"/>
</dbReference>
<organism evidence="1 2">
    <name type="scientific">Alkaliphilus flagellatus</name>
    <dbReference type="NCBI Taxonomy" id="2841507"/>
    <lineage>
        <taxon>Bacteria</taxon>
        <taxon>Bacillati</taxon>
        <taxon>Bacillota</taxon>
        <taxon>Clostridia</taxon>
        <taxon>Peptostreptococcales</taxon>
        <taxon>Natronincolaceae</taxon>
        <taxon>Alkaliphilus</taxon>
    </lineage>
</organism>
<evidence type="ECO:0000313" key="1">
    <source>
        <dbReference type="EMBL" id="MBU5676894.1"/>
    </source>
</evidence>
<protein>
    <submittedName>
        <fullName evidence="1">Pyridoxamine 5'-phosphate oxidase family protein</fullName>
    </submittedName>
</protein>
<evidence type="ECO:0000313" key="2">
    <source>
        <dbReference type="Proteomes" id="UP000779508"/>
    </source>
</evidence>
<accession>A0ABS6G3Z7</accession>
<sequence length="190" mass="22127">MRRKDREMSKEFGIEVIDKSRYGILSMIDEDNEPYGIPLSIVRDGNILYFHSAMDGKKVKTFEKNPSVSVAFVGETKIPENYTKEELDEIIKDESKTILLISKVFTTEFESAVVIGKAKLVNDENEKIKAMRLICEKYTPIKMDYFPMAIKAGLRRTNVYAIEIEEITSKRKKYDIRGEEMKWGRMENLY</sequence>
<comment type="caution">
    <text evidence="1">The sequence shown here is derived from an EMBL/GenBank/DDBJ whole genome shotgun (WGS) entry which is preliminary data.</text>
</comment>